<dbReference type="PANTHER" id="PTHR28069:SF2">
    <property type="entry name" value="GH20023P"/>
    <property type="match status" value="1"/>
</dbReference>
<keyword evidence="2 4" id="KW-0863">Zinc-finger</keyword>
<evidence type="ECO:0000259" key="5">
    <source>
        <dbReference type="PROSITE" id="PS50865"/>
    </source>
</evidence>
<dbReference type="Pfam" id="PF01753">
    <property type="entry name" value="zf-MYND"/>
    <property type="match status" value="1"/>
</dbReference>
<dbReference type="AlphaFoldDB" id="A0A6J1QGG0"/>
<evidence type="ECO:0000313" key="7">
    <source>
        <dbReference type="RefSeq" id="XP_024880898.1"/>
    </source>
</evidence>
<dbReference type="RefSeq" id="XP_024880898.1">
    <property type="nucleotide sequence ID" value="XM_025025130.1"/>
</dbReference>
<gene>
    <name evidence="7" type="primary">LOC112460459</name>
</gene>
<accession>A0A6J1QGG0</accession>
<dbReference type="Gene3D" id="6.10.140.2220">
    <property type="match status" value="1"/>
</dbReference>
<keyword evidence="6" id="KW-1185">Reference proteome</keyword>
<evidence type="ECO:0000256" key="3">
    <source>
        <dbReference type="ARBA" id="ARBA00022833"/>
    </source>
</evidence>
<dbReference type="PROSITE" id="PS50865">
    <property type="entry name" value="ZF_MYND_2"/>
    <property type="match status" value="1"/>
</dbReference>
<evidence type="ECO:0000256" key="4">
    <source>
        <dbReference type="PROSITE-ProRule" id="PRU00134"/>
    </source>
</evidence>
<dbReference type="InterPro" id="IPR002893">
    <property type="entry name" value="Znf_MYND"/>
</dbReference>
<evidence type="ECO:0000313" key="6">
    <source>
        <dbReference type="Proteomes" id="UP000504618"/>
    </source>
</evidence>
<dbReference type="InterPro" id="IPR046824">
    <property type="entry name" value="Mss51-like_C"/>
</dbReference>
<dbReference type="Proteomes" id="UP000504618">
    <property type="component" value="Unplaced"/>
</dbReference>
<keyword evidence="1" id="KW-0479">Metal-binding</keyword>
<organism evidence="6 7">
    <name type="scientific">Temnothorax curvispinosus</name>
    <dbReference type="NCBI Taxonomy" id="300111"/>
    <lineage>
        <taxon>Eukaryota</taxon>
        <taxon>Metazoa</taxon>
        <taxon>Ecdysozoa</taxon>
        <taxon>Arthropoda</taxon>
        <taxon>Hexapoda</taxon>
        <taxon>Insecta</taxon>
        <taxon>Pterygota</taxon>
        <taxon>Neoptera</taxon>
        <taxon>Endopterygota</taxon>
        <taxon>Hymenoptera</taxon>
        <taxon>Apocrita</taxon>
        <taxon>Aculeata</taxon>
        <taxon>Formicoidea</taxon>
        <taxon>Formicidae</taxon>
        <taxon>Myrmicinae</taxon>
        <taxon>Temnothorax</taxon>
    </lineage>
</organism>
<dbReference type="PROSITE" id="PS01360">
    <property type="entry name" value="ZF_MYND_1"/>
    <property type="match status" value="1"/>
</dbReference>
<dbReference type="OrthoDB" id="5282002at2759"/>
<name>A0A6J1QGG0_9HYME</name>
<evidence type="ECO:0000256" key="1">
    <source>
        <dbReference type="ARBA" id="ARBA00022723"/>
    </source>
</evidence>
<dbReference type="GO" id="GO:0008270">
    <property type="term" value="F:zinc ion binding"/>
    <property type="evidence" value="ECO:0007669"/>
    <property type="project" value="UniProtKB-KW"/>
</dbReference>
<reference evidence="7" key="1">
    <citation type="submission" date="2025-08" db="UniProtKB">
        <authorList>
            <consortium name="RefSeq"/>
        </authorList>
    </citation>
    <scope>IDENTIFICATION</scope>
    <source>
        <tissue evidence="7">Whole body</tissue>
    </source>
</reference>
<evidence type="ECO:0000256" key="2">
    <source>
        <dbReference type="ARBA" id="ARBA00022771"/>
    </source>
</evidence>
<sequence length="455" mass="52911">MESEAKNQIMYCDAFFYATMCHVCKRFGDGVQLKRCSCCKMIAYCGKEHQRQHWQQHKPMCKATRDVHLEFGKNLSRATTEEWVYEKLAIARIVSSRLKRRLIVDEMQMLCFQRVCLVCYELKSKLLETCQKCAASFCQNHKYSTEHRNICAQLELCLRIDFFSIKEGTNPPDLQPYLQHFVQEYSHVSCKNIFRNMKDFIKVFRNIRTDSEMSSNLPANLNSEYLTPPLTLFHAMQLLNYVPKGNDLVVHILGARKSEEITLIGWEIFPRLIGAKVSIILIGPELPCQSTLSHHCDNCMSREKKCLTFELHDGLYEDYVRSSSFVKPDLVIGFNMGVRNHEPPVESSKKTWTPSIELIAKENCPFILTSSTLYSFKKETDIIKTILDKEVNHIYSGKNPFASLIPYRAIGGLEYVSYMNQYIIIYRSLFITDMRNLSDRYKLMSVFDDEENIAR</sequence>
<protein>
    <submittedName>
        <fullName evidence="7">Uncharacterized protein LOC112460459</fullName>
    </submittedName>
</protein>
<proteinExistence type="predicted"/>
<dbReference type="Pfam" id="PF20179">
    <property type="entry name" value="MSS51_C"/>
    <property type="match status" value="1"/>
</dbReference>
<feature type="domain" description="MYND-type" evidence="5">
    <location>
        <begin position="21"/>
        <end position="61"/>
    </location>
</feature>
<dbReference type="PANTHER" id="PTHR28069">
    <property type="entry name" value="GH20023P"/>
    <property type="match status" value="1"/>
</dbReference>
<keyword evidence="3" id="KW-0862">Zinc</keyword>
<dbReference type="SUPFAM" id="SSF144232">
    <property type="entry name" value="HIT/MYND zinc finger-like"/>
    <property type="match status" value="1"/>
</dbReference>
<dbReference type="GeneID" id="112460459"/>